<reference evidence="1 2" key="1">
    <citation type="submission" date="2024-02" db="EMBL/GenBank/DDBJ databases">
        <title>Deinococcus xinjiangensis NBRC 107630.</title>
        <authorList>
            <person name="Ichikawa N."/>
            <person name="Katano-Makiyama Y."/>
            <person name="Hidaka K."/>
        </authorList>
    </citation>
    <scope>NUCLEOTIDE SEQUENCE [LARGE SCALE GENOMIC DNA]</scope>
    <source>
        <strain evidence="1 2">NBRC 107630</strain>
    </source>
</reference>
<evidence type="ECO:0000313" key="1">
    <source>
        <dbReference type="EMBL" id="GAA5503956.1"/>
    </source>
</evidence>
<dbReference type="Proteomes" id="UP001458946">
    <property type="component" value="Unassembled WGS sequence"/>
</dbReference>
<protein>
    <submittedName>
        <fullName evidence="1">Uncharacterized protein</fullName>
    </submittedName>
</protein>
<keyword evidence="2" id="KW-1185">Reference proteome</keyword>
<organism evidence="1 2">
    <name type="scientific">Deinococcus xinjiangensis</name>
    <dbReference type="NCBI Taxonomy" id="457454"/>
    <lineage>
        <taxon>Bacteria</taxon>
        <taxon>Thermotogati</taxon>
        <taxon>Deinococcota</taxon>
        <taxon>Deinococci</taxon>
        <taxon>Deinococcales</taxon>
        <taxon>Deinococcaceae</taxon>
        <taxon>Deinococcus</taxon>
    </lineage>
</organism>
<gene>
    <name evidence="1" type="ORF">Dxin01_03724</name>
</gene>
<comment type="caution">
    <text evidence="1">The sequence shown here is derived from an EMBL/GenBank/DDBJ whole genome shotgun (WGS) entry which is preliminary data.</text>
</comment>
<proteinExistence type="predicted"/>
<sequence>MTHWNDSGNQDTRYSIKQQLKGNVNSRIKCDEPLFTYSGISFDPPV</sequence>
<dbReference type="EMBL" id="BAABRN010000077">
    <property type="protein sequence ID" value="GAA5503956.1"/>
    <property type="molecule type" value="Genomic_DNA"/>
</dbReference>
<evidence type="ECO:0000313" key="2">
    <source>
        <dbReference type="Proteomes" id="UP001458946"/>
    </source>
</evidence>
<accession>A0ABP9VFE7</accession>
<name>A0ABP9VFE7_9DEIO</name>